<name>A0A0E9V368_ANGAN</name>
<accession>A0A0E9V368</accession>
<dbReference type="EMBL" id="GBXM01036707">
    <property type="protein sequence ID" value="JAH71870.1"/>
    <property type="molecule type" value="Transcribed_RNA"/>
</dbReference>
<reference evidence="1" key="2">
    <citation type="journal article" date="2015" name="Fish Shellfish Immunol.">
        <title>Early steps in the European eel (Anguilla anguilla)-Vibrio vulnificus interaction in the gills: Role of the RtxA13 toxin.</title>
        <authorList>
            <person name="Callol A."/>
            <person name="Pajuelo D."/>
            <person name="Ebbesson L."/>
            <person name="Teles M."/>
            <person name="MacKenzie S."/>
            <person name="Amaro C."/>
        </authorList>
    </citation>
    <scope>NUCLEOTIDE SEQUENCE</scope>
</reference>
<dbReference type="AlphaFoldDB" id="A0A0E9V368"/>
<proteinExistence type="predicted"/>
<organism evidence="1">
    <name type="scientific">Anguilla anguilla</name>
    <name type="common">European freshwater eel</name>
    <name type="synonym">Muraena anguilla</name>
    <dbReference type="NCBI Taxonomy" id="7936"/>
    <lineage>
        <taxon>Eukaryota</taxon>
        <taxon>Metazoa</taxon>
        <taxon>Chordata</taxon>
        <taxon>Craniata</taxon>
        <taxon>Vertebrata</taxon>
        <taxon>Euteleostomi</taxon>
        <taxon>Actinopterygii</taxon>
        <taxon>Neopterygii</taxon>
        <taxon>Teleostei</taxon>
        <taxon>Anguilliformes</taxon>
        <taxon>Anguillidae</taxon>
        <taxon>Anguilla</taxon>
    </lineage>
</organism>
<evidence type="ECO:0000313" key="1">
    <source>
        <dbReference type="EMBL" id="JAH71870.1"/>
    </source>
</evidence>
<sequence length="48" mass="5800">MQYPIILKTLHATSYHHYIHTVFFSIRILLSSNFFSKVYLYFNCDQVV</sequence>
<reference evidence="1" key="1">
    <citation type="submission" date="2014-11" db="EMBL/GenBank/DDBJ databases">
        <authorList>
            <person name="Amaro Gonzalez C."/>
        </authorList>
    </citation>
    <scope>NUCLEOTIDE SEQUENCE</scope>
</reference>
<protein>
    <submittedName>
        <fullName evidence="1">Uncharacterized protein</fullName>
    </submittedName>
</protein>